<protein>
    <submittedName>
        <fullName evidence="2">Type IV pilus assembly protein PilW</fullName>
    </submittedName>
</protein>
<keyword evidence="1" id="KW-0472">Membrane</keyword>
<evidence type="ECO:0000313" key="3">
    <source>
        <dbReference type="Proteomes" id="UP000219374"/>
    </source>
</evidence>
<keyword evidence="1" id="KW-0812">Transmembrane</keyword>
<dbReference type="Pfam" id="PF07963">
    <property type="entry name" value="N_methyl"/>
    <property type="match status" value="1"/>
</dbReference>
<gene>
    <name evidence="2" type="ORF">SAMN06296416_1105</name>
</gene>
<dbReference type="EMBL" id="OCND01000010">
    <property type="protein sequence ID" value="SOD56467.1"/>
    <property type="molecule type" value="Genomic_DNA"/>
</dbReference>
<proteinExistence type="predicted"/>
<dbReference type="AlphaFoldDB" id="A0A286DCS8"/>
<accession>A0A286DCS8</accession>
<sequence>MKRNPSMRIPLRRNAYGVTLIELMIALVLGLLVIGAAIGIFVSNKQVFRTAENLSRVQENARVGYELMARELRQAGGNPCSRNSRIVNVLNPNTIWGTDWGNGVRGYTGAQAFGGAAFGTAGGARVAGTDAIELRSGEAGAATVVDHLPTSAQFKVSTANHGLQDGDIVMVCDFVQASIFQITGAQSGINVTVTHNSGTGTPGNCSKGLGWADPPVCTTLGTPYAYGPNSVIARLRATAWYIGVSKSDAQRRSLYQVQLTNSGGVPSRQPQEIAEGVHDMKLQYLMPEATDYVDADNPAITDWNLVSAVRVVLTMQSNENVDVDGTPLTRDVAHVVTLRNRNL</sequence>
<keyword evidence="1" id="KW-1133">Transmembrane helix</keyword>
<organism evidence="2 3">
    <name type="scientific">Pseudoxanthomonas wuyuanensis</name>
    <dbReference type="NCBI Taxonomy" id="1073196"/>
    <lineage>
        <taxon>Bacteria</taxon>
        <taxon>Pseudomonadati</taxon>
        <taxon>Pseudomonadota</taxon>
        <taxon>Gammaproteobacteria</taxon>
        <taxon>Lysobacterales</taxon>
        <taxon>Lysobacteraceae</taxon>
        <taxon>Pseudoxanthomonas</taxon>
    </lineage>
</organism>
<dbReference type="InterPro" id="IPR032092">
    <property type="entry name" value="PilW"/>
</dbReference>
<dbReference type="GO" id="GO:0043683">
    <property type="term" value="P:type IV pilus assembly"/>
    <property type="evidence" value="ECO:0007669"/>
    <property type="project" value="InterPro"/>
</dbReference>
<reference evidence="2 3" key="1">
    <citation type="submission" date="2017-09" db="EMBL/GenBank/DDBJ databases">
        <authorList>
            <person name="Ehlers B."/>
            <person name="Leendertz F.H."/>
        </authorList>
    </citation>
    <scope>NUCLEOTIDE SEQUENCE [LARGE SCALE GENOMIC DNA]</scope>
    <source>
        <strain evidence="2 3">CGMCC 1.10978</strain>
    </source>
</reference>
<feature type="transmembrane region" description="Helical" evidence="1">
    <location>
        <begin position="20"/>
        <end position="42"/>
    </location>
</feature>
<dbReference type="Pfam" id="PF16074">
    <property type="entry name" value="PilW"/>
    <property type="match status" value="1"/>
</dbReference>
<keyword evidence="3" id="KW-1185">Reference proteome</keyword>
<dbReference type="InterPro" id="IPR012902">
    <property type="entry name" value="N_methyl_site"/>
</dbReference>
<evidence type="ECO:0000256" key="1">
    <source>
        <dbReference type="SAM" id="Phobius"/>
    </source>
</evidence>
<evidence type="ECO:0000313" key="2">
    <source>
        <dbReference type="EMBL" id="SOD56467.1"/>
    </source>
</evidence>
<dbReference type="Proteomes" id="UP000219374">
    <property type="component" value="Unassembled WGS sequence"/>
</dbReference>
<name>A0A286DCS8_9GAMM</name>